<dbReference type="Gene3D" id="3.40.50.150">
    <property type="entry name" value="Vaccinia Virus protein VP39"/>
    <property type="match status" value="1"/>
</dbReference>
<gene>
    <name evidence="2" type="ORF">LV83_03657</name>
</gene>
<keyword evidence="3" id="KW-1185">Reference proteome</keyword>
<reference evidence="2 3" key="1">
    <citation type="submission" date="2018-06" db="EMBL/GenBank/DDBJ databases">
        <title>Genomic Encyclopedia of Archaeal and Bacterial Type Strains, Phase II (KMG-II): from individual species to whole genera.</title>
        <authorList>
            <person name="Goeker M."/>
        </authorList>
    </citation>
    <scope>NUCLEOTIDE SEQUENCE [LARGE SCALE GENOMIC DNA]</scope>
    <source>
        <strain evidence="2 3">DSM 23446</strain>
    </source>
</reference>
<dbReference type="Proteomes" id="UP000249610">
    <property type="component" value="Unassembled WGS sequence"/>
</dbReference>
<dbReference type="PANTHER" id="PTHR42912">
    <property type="entry name" value="METHYLTRANSFERASE"/>
    <property type="match status" value="1"/>
</dbReference>
<proteinExistence type="predicted"/>
<dbReference type="RefSeq" id="WP_158530619.1">
    <property type="nucleotide sequence ID" value="NZ_QLLK01000013.1"/>
</dbReference>
<dbReference type="PANTHER" id="PTHR42912:SF80">
    <property type="entry name" value="METHYLTRANSFERASE DOMAIN-CONTAINING PROTEIN"/>
    <property type="match status" value="1"/>
</dbReference>
<comment type="caution">
    <text evidence="2">The sequence shown here is derived from an EMBL/GenBank/DDBJ whole genome shotgun (WGS) entry which is preliminary data.</text>
</comment>
<keyword evidence="2" id="KW-0489">Methyltransferase</keyword>
<keyword evidence="2" id="KW-0808">Transferase</keyword>
<sequence>MQVSEFDKYAEDYSANLGKSTQIFGEEIDFFAEYKVRDLHEFILNNKKEKNLILDFGSGIGNSIPWFRKYFPESKLICSDVSSKSLEYSEKRYPGKEDYLLIENGFDLADNSIDIIFATCVFHHIPEDEHMHWLREMKRVLKKDGVLCVFEHNPLNPLTRRTVNQCPFDENAVLITKNDFVQKLQNAGYNKIDYSYRLFFPNQLAFLRPLEKYLKRFFMGAQYFVISLK</sequence>
<dbReference type="InterPro" id="IPR029063">
    <property type="entry name" value="SAM-dependent_MTases_sf"/>
</dbReference>
<dbReference type="CDD" id="cd02440">
    <property type="entry name" value="AdoMet_MTases"/>
    <property type="match status" value="1"/>
</dbReference>
<dbReference type="OrthoDB" id="1493020at2"/>
<dbReference type="AlphaFoldDB" id="A0A327P2C7"/>
<dbReference type="GO" id="GO:0008757">
    <property type="term" value="F:S-adenosylmethionine-dependent methyltransferase activity"/>
    <property type="evidence" value="ECO:0007669"/>
    <property type="project" value="InterPro"/>
</dbReference>
<dbReference type="InterPro" id="IPR013216">
    <property type="entry name" value="Methyltransf_11"/>
</dbReference>
<dbReference type="SUPFAM" id="SSF53335">
    <property type="entry name" value="S-adenosyl-L-methionine-dependent methyltransferases"/>
    <property type="match status" value="1"/>
</dbReference>
<organism evidence="2 3">
    <name type="scientific">Algoriphagus yeomjeoni</name>
    <dbReference type="NCBI Taxonomy" id="291403"/>
    <lineage>
        <taxon>Bacteria</taxon>
        <taxon>Pseudomonadati</taxon>
        <taxon>Bacteroidota</taxon>
        <taxon>Cytophagia</taxon>
        <taxon>Cytophagales</taxon>
        <taxon>Cyclobacteriaceae</taxon>
        <taxon>Algoriphagus</taxon>
    </lineage>
</organism>
<evidence type="ECO:0000313" key="3">
    <source>
        <dbReference type="Proteomes" id="UP000249610"/>
    </source>
</evidence>
<feature type="domain" description="Methyltransferase type 11" evidence="1">
    <location>
        <begin position="54"/>
        <end position="148"/>
    </location>
</feature>
<evidence type="ECO:0000259" key="1">
    <source>
        <dbReference type="Pfam" id="PF08241"/>
    </source>
</evidence>
<dbReference type="EMBL" id="QLLK01000013">
    <property type="protein sequence ID" value="RAI85577.1"/>
    <property type="molecule type" value="Genomic_DNA"/>
</dbReference>
<name>A0A327P2C7_9BACT</name>
<accession>A0A327P2C7</accession>
<evidence type="ECO:0000313" key="2">
    <source>
        <dbReference type="EMBL" id="RAI85577.1"/>
    </source>
</evidence>
<protein>
    <submittedName>
        <fullName evidence="2">Methyltransferase family protein</fullName>
    </submittedName>
</protein>
<dbReference type="InterPro" id="IPR050508">
    <property type="entry name" value="Methyltransf_Superfamily"/>
</dbReference>
<dbReference type="GO" id="GO:0032259">
    <property type="term" value="P:methylation"/>
    <property type="evidence" value="ECO:0007669"/>
    <property type="project" value="UniProtKB-KW"/>
</dbReference>
<dbReference type="Pfam" id="PF08241">
    <property type="entry name" value="Methyltransf_11"/>
    <property type="match status" value="1"/>
</dbReference>